<evidence type="ECO:0000256" key="6">
    <source>
        <dbReference type="SAM" id="SignalP"/>
    </source>
</evidence>
<dbReference type="Proteomes" id="UP001214250">
    <property type="component" value="Chromosome 1"/>
</dbReference>
<evidence type="ECO:0000256" key="5">
    <source>
        <dbReference type="SAM" id="MobiDB-lite"/>
    </source>
</evidence>
<feature type="compositionally biased region" description="Basic residues" evidence="5">
    <location>
        <begin position="499"/>
        <end position="515"/>
    </location>
</feature>
<dbReference type="InterPro" id="IPR024607">
    <property type="entry name" value="Sulfatase_CS"/>
</dbReference>
<evidence type="ECO:0000256" key="2">
    <source>
        <dbReference type="ARBA" id="ARBA00022729"/>
    </source>
</evidence>
<evidence type="ECO:0000256" key="1">
    <source>
        <dbReference type="ARBA" id="ARBA00008779"/>
    </source>
</evidence>
<dbReference type="PROSITE" id="PS00149">
    <property type="entry name" value="SULFATASE_2"/>
    <property type="match status" value="1"/>
</dbReference>
<dbReference type="SUPFAM" id="SSF53649">
    <property type="entry name" value="Alkaline phosphatase-like"/>
    <property type="match status" value="1"/>
</dbReference>
<gene>
    <name evidence="8" type="ORF">PQO03_00725</name>
</gene>
<keyword evidence="4" id="KW-0325">Glycoprotein</keyword>
<dbReference type="Pfam" id="PF00884">
    <property type="entry name" value="Sulfatase"/>
    <property type="match status" value="1"/>
</dbReference>
<dbReference type="RefSeq" id="WP_274150553.1">
    <property type="nucleotide sequence ID" value="NZ_CP117811.1"/>
</dbReference>
<feature type="signal peptide" evidence="6">
    <location>
        <begin position="1"/>
        <end position="18"/>
    </location>
</feature>
<comment type="similarity">
    <text evidence="1">Belongs to the sulfatase family.</text>
</comment>
<feature type="compositionally biased region" description="Basic and acidic residues" evidence="5">
    <location>
        <begin position="479"/>
        <end position="489"/>
    </location>
</feature>
<evidence type="ECO:0000256" key="3">
    <source>
        <dbReference type="ARBA" id="ARBA00022801"/>
    </source>
</evidence>
<feature type="region of interest" description="Disordered" evidence="5">
    <location>
        <begin position="479"/>
        <end position="515"/>
    </location>
</feature>
<protein>
    <submittedName>
        <fullName evidence="8">Sulfatase</fullName>
    </submittedName>
</protein>
<reference evidence="8 9" key="1">
    <citation type="submission" date="2023-02" db="EMBL/GenBank/DDBJ databases">
        <title>Genome sequence of Lentisphaera profundi SAORIC-696.</title>
        <authorList>
            <person name="Kim e."/>
            <person name="Cho J.-C."/>
            <person name="Choi A."/>
            <person name="Kang I."/>
        </authorList>
    </citation>
    <scope>NUCLEOTIDE SEQUENCE [LARGE SCALE GENOMIC DNA]</scope>
    <source>
        <strain evidence="8 9">SAORIC-696</strain>
    </source>
</reference>
<dbReference type="PROSITE" id="PS00523">
    <property type="entry name" value="SULFATASE_1"/>
    <property type="match status" value="1"/>
</dbReference>
<keyword evidence="2 6" id="KW-0732">Signal</keyword>
<sequence length="515" mass="57721">MYKKFALTLCLGIGSLMAQNKKPNILYIMSDDHSAAAIGAYSTTLKGFIDTPNMDRLANEGALFTNVHCTNSLCAPSRSAILTGMYGHKNGVVTLREDLNTKDMPTVPGQLKKAGYATSVIGKWHIHGDNMYGFDHYEITTSQGSYFNPGLGTSEGKKSYKGYSSDVYTDISLDWLKQRDKTKPFILMTHYKAAHGPWEFAPRHKDLFKDVTIPEPTTLFDDYATRDPNGVPKKQSRIHNEGSKMSLSFWFGNGKKGQSGEWPTGTEKFTGTKVEIAKQTYQKYIKDYMRCVKGIDEGIGRLLDYLEAEGELDNTIIIYTSDQGMYIGEHGFFDKRLGLNPAVKMPLIIRYPKTIKAGTKITEMVNNVDYAESLIAMGGGEIPSSMQGFSFWDLAQGKETNWPRQQTIYTFYSNGTPKHYGLTTKDYKMLKYLDKAGNTIGMDLFDRHADPNETNSLAKNPEYKAIIAKLEQSLKDEMKSISMTDDHLPGRFNPTAGKPKVKKVKKVKKDKKAAK</sequence>
<evidence type="ECO:0000313" key="9">
    <source>
        <dbReference type="Proteomes" id="UP001214250"/>
    </source>
</evidence>
<proteinExistence type="inferred from homology"/>
<feature type="domain" description="Sulfatase N-terminal" evidence="7">
    <location>
        <begin position="23"/>
        <end position="376"/>
    </location>
</feature>
<evidence type="ECO:0000256" key="4">
    <source>
        <dbReference type="ARBA" id="ARBA00023180"/>
    </source>
</evidence>
<dbReference type="CDD" id="cd16031">
    <property type="entry name" value="G6S_like"/>
    <property type="match status" value="1"/>
</dbReference>
<dbReference type="InterPro" id="IPR017850">
    <property type="entry name" value="Alkaline_phosphatase_core_sf"/>
</dbReference>
<dbReference type="Gene3D" id="3.40.720.10">
    <property type="entry name" value="Alkaline Phosphatase, subunit A"/>
    <property type="match status" value="1"/>
</dbReference>
<keyword evidence="3" id="KW-0378">Hydrolase</keyword>
<dbReference type="EMBL" id="CP117811">
    <property type="protein sequence ID" value="WDE96488.1"/>
    <property type="molecule type" value="Genomic_DNA"/>
</dbReference>
<organism evidence="8 9">
    <name type="scientific">Lentisphaera profundi</name>
    <dbReference type="NCBI Taxonomy" id="1658616"/>
    <lineage>
        <taxon>Bacteria</taxon>
        <taxon>Pseudomonadati</taxon>
        <taxon>Lentisphaerota</taxon>
        <taxon>Lentisphaeria</taxon>
        <taxon>Lentisphaerales</taxon>
        <taxon>Lentisphaeraceae</taxon>
        <taxon>Lentisphaera</taxon>
    </lineage>
</organism>
<dbReference type="PANTHER" id="PTHR43108:SF6">
    <property type="entry name" value="N-SULPHOGLUCOSAMINE SULPHOHYDROLASE"/>
    <property type="match status" value="1"/>
</dbReference>
<dbReference type="InterPro" id="IPR000917">
    <property type="entry name" value="Sulfatase_N"/>
</dbReference>
<evidence type="ECO:0000259" key="7">
    <source>
        <dbReference type="Pfam" id="PF00884"/>
    </source>
</evidence>
<feature type="chain" id="PRO_5045229571" evidence="6">
    <location>
        <begin position="19"/>
        <end position="515"/>
    </location>
</feature>
<keyword evidence="9" id="KW-1185">Reference proteome</keyword>
<dbReference type="PANTHER" id="PTHR43108">
    <property type="entry name" value="N-ACETYLGLUCOSAMINE-6-SULFATASE FAMILY MEMBER"/>
    <property type="match status" value="1"/>
</dbReference>
<name>A0ABY7VT94_9BACT</name>
<accession>A0ABY7VT94</accession>
<evidence type="ECO:0000313" key="8">
    <source>
        <dbReference type="EMBL" id="WDE96488.1"/>
    </source>
</evidence>